<dbReference type="EMBL" id="OW152822">
    <property type="protein sequence ID" value="CAH2038079.1"/>
    <property type="molecule type" value="Genomic_DNA"/>
</dbReference>
<sequence length="145" mass="16100">MYPVIPAVRCRLKLSFDPCAPSPSLSAPTAPRRLRGLAVCLGCGSDSSRDNQRFQSIVLAAYSCSVCDRARRCERKKKFNLGDIAAAGFTASTRAAERRWRLNETHIFAWADPPPLPTTAALRPRLAPRGFNDRRGRFGRRRASP</sequence>
<accession>A0ABN8HNR6</accession>
<evidence type="ECO:0000313" key="2">
    <source>
        <dbReference type="Proteomes" id="UP000837857"/>
    </source>
</evidence>
<gene>
    <name evidence="1" type="ORF">IPOD504_LOCUS1448</name>
</gene>
<evidence type="ECO:0000313" key="1">
    <source>
        <dbReference type="EMBL" id="CAH2038079.1"/>
    </source>
</evidence>
<dbReference type="Proteomes" id="UP000837857">
    <property type="component" value="Chromosome 10"/>
</dbReference>
<feature type="non-terminal residue" evidence="1">
    <location>
        <position position="145"/>
    </location>
</feature>
<protein>
    <submittedName>
        <fullName evidence="1">Uncharacterized protein</fullName>
    </submittedName>
</protein>
<keyword evidence="2" id="KW-1185">Reference proteome</keyword>
<proteinExistence type="predicted"/>
<name>A0ABN8HNR6_9NEOP</name>
<reference evidence="1" key="1">
    <citation type="submission" date="2022-03" db="EMBL/GenBank/DDBJ databases">
        <authorList>
            <person name="Martin H S."/>
        </authorList>
    </citation>
    <scope>NUCLEOTIDE SEQUENCE</scope>
</reference>
<organism evidence="1 2">
    <name type="scientific">Iphiclides podalirius</name>
    <name type="common">scarce swallowtail</name>
    <dbReference type="NCBI Taxonomy" id="110791"/>
    <lineage>
        <taxon>Eukaryota</taxon>
        <taxon>Metazoa</taxon>
        <taxon>Ecdysozoa</taxon>
        <taxon>Arthropoda</taxon>
        <taxon>Hexapoda</taxon>
        <taxon>Insecta</taxon>
        <taxon>Pterygota</taxon>
        <taxon>Neoptera</taxon>
        <taxon>Endopterygota</taxon>
        <taxon>Lepidoptera</taxon>
        <taxon>Glossata</taxon>
        <taxon>Ditrysia</taxon>
        <taxon>Papilionoidea</taxon>
        <taxon>Papilionidae</taxon>
        <taxon>Papilioninae</taxon>
        <taxon>Iphiclides</taxon>
    </lineage>
</organism>